<evidence type="ECO:0000256" key="4">
    <source>
        <dbReference type="ARBA" id="ARBA00022475"/>
    </source>
</evidence>
<dbReference type="GO" id="GO:0005886">
    <property type="term" value="C:plasma membrane"/>
    <property type="evidence" value="ECO:0007669"/>
    <property type="project" value="UniProtKB-SubCell"/>
</dbReference>
<evidence type="ECO:0000256" key="2">
    <source>
        <dbReference type="ARBA" id="ARBA00010735"/>
    </source>
</evidence>
<dbReference type="GO" id="GO:1903785">
    <property type="term" value="P:L-valine transmembrane transport"/>
    <property type="evidence" value="ECO:0007669"/>
    <property type="project" value="TreeGrafter"/>
</dbReference>
<feature type="transmembrane region" description="Helical" evidence="8">
    <location>
        <begin position="215"/>
        <end position="234"/>
    </location>
</feature>
<dbReference type="KEGG" id="drg:H9K76_15810"/>
<feature type="transmembrane region" description="Helical" evidence="8">
    <location>
        <begin position="133"/>
        <end position="159"/>
    </location>
</feature>
<dbReference type="AlphaFoldDB" id="A0A7G9RVN8"/>
<dbReference type="Proteomes" id="UP000515811">
    <property type="component" value="Chromosome"/>
</dbReference>
<keyword evidence="7 8" id="KW-0472">Membrane</keyword>
<sequence>MPGREDGAGALFKAGVIACLPTILGYWSIGFACGAIGTVSGFSPLEIVLLSGLLYAGSAQFLFYSLYAAGAGALSIVAGVLLINLRHILMSSYMAMYFQRSTAMQKLIGGALLTDETFAVAVQYGNRHGDLPFAWLLGLNVTAWLNWIVANLMGALLAAALPESLVHGLGFSLVSMFIALLLMTWLASRQRMLELLAVAISVLVVAVFVKRLEANLVILLATVSAATVATVVLNRQRESRGGPRP</sequence>
<name>A0A7G9RVN8_9BURK</name>
<protein>
    <submittedName>
        <fullName evidence="9">AzlC family ABC transporter permease</fullName>
    </submittedName>
</protein>
<keyword evidence="3" id="KW-0813">Transport</keyword>
<dbReference type="InterPro" id="IPR011606">
    <property type="entry name" value="Brnchd-chn_aa_trnsp_permease"/>
</dbReference>
<accession>A0A7G9RVN8</accession>
<comment type="similarity">
    <text evidence="2">Belongs to the AzlC family.</text>
</comment>
<gene>
    <name evidence="9" type="ORF">H9K76_15810</name>
</gene>
<dbReference type="PANTHER" id="PTHR34979">
    <property type="entry name" value="INNER MEMBRANE PROTEIN YGAZ"/>
    <property type="match status" value="1"/>
</dbReference>
<evidence type="ECO:0000256" key="1">
    <source>
        <dbReference type="ARBA" id="ARBA00004651"/>
    </source>
</evidence>
<evidence type="ECO:0000313" key="10">
    <source>
        <dbReference type="Proteomes" id="UP000515811"/>
    </source>
</evidence>
<evidence type="ECO:0000256" key="3">
    <source>
        <dbReference type="ARBA" id="ARBA00022448"/>
    </source>
</evidence>
<evidence type="ECO:0000256" key="8">
    <source>
        <dbReference type="SAM" id="Phobius"/>
    </source>
</evidence>
<evidence type="ECO:0000256" key="7">
    <source>
        <dbReference type="ARBA" id="ARBA00023136"/>
    </source>
</evidence>
<dbReference type="PANTHER" id="PTHR34979:SF1">
    <property type="entry name" value="INNER MEMBRANE PROTEIN YGAZ"/>
    <property type="match status" value="1"/>
</dbReference>
<organism evidence="9 10">
    <name type="scientific">Diaphorobacter ruginosibacter</name>
    <dbReference type="NCBI Taxonomy" id="1715720"/>
    <lineage>
        <taxon>Bacteria</taxon>
        <taxon>Pseudomonadati</taxon>
        <taxon>Pseudomonadota</taxon>
        <taxon>Betaproteobacteria</taxon>
        <taxon>Burkholderiales</taxon>
        <taxon>Comamonadaceae</taxon>
        <taxon>Diaphorobacter</taxon>
    </lineage>
</organism>
<keyword evidence="10" id="KW-1185">Reference proteome</keyword>
<comment type="subcellular location">
    <subcellularLocation>
        <location evidence="1">Cell membrane</location>
        <topology evidence="1">Multi-pass membrane protein</topology>
    </subcellularLocation>
</comment>
<feature type="transmembrane region" description="Helical" evidence="8">
    <location>
        <begin position="193"/>
        <end position="209"/>
    </location>
</feature>
<dbReference type="PROSITE" id="PS51257">
    <property type="entry name" value="PROKAR_LIPOPROTEIN"/>
    <property type="match status" value="1"/>
</dbReference>
<feature type="transmembrane region" description="Helical" evidence="8">
    <location>
        <begin position="12"/>
        <end position="42"/>
    </location>
</feature>
<proteinExistence type="inferred from homology"/>
<evidence type="ECO:0000256" key="5">
    <source>
        <dbReference type="ARBA" id="ARBA00022692"/>
    </source>
</evidence>
<evidence type="ECO:0000256" key="6">
    <source>
        <dbReference type="ARBA" id="ARBA00022989"/>
    </source>
</evidence>
<dbReference type="EMBL" id="CP060714">
    <property type="protein sequence ID" value="QNN59663.1"/>
    <property type="molecule type" value="Genomic_DNA"/>
</dbReference>
<dbReference type="Pfam" id="PF03591">
    <property type="entry name" value="AzlC"/>
    <property type="match status" value="1"/>
</dbReference>
<keyword evidence="5 8" id="KW-0812">Transmembrane</keyword>
<feature type="transmembrane region" description="Helical" evidence="8">
    <location>
        <begin position="62"/>
        <end position="85"/>
    </location>
</feature>
<feature type="transmembrane region" description="Helical" evidence="8">
    <location>
        <begin position="165"/>
        <end position="186"/>
    </location>
</feature>
<reference evidence="9 10" key="1">
    <citation type="submission" date="2020-08" db="EMBL/GenBank/DDBJ databases">
        <title>Genome sequence of Diaphorobacter ruginosibacter DSM 27467T.</title>
        <authorList>
            <person name="Hyun D.-W."/>
            <person name="Bae J.-W."/>
        </authorList>
    </citation>
    <scope>NUCLEOTIDE SEQUENCE [LARGE SCALE GENOMIC DNA]</scope>
    <source>
        <strain evidence="9 10">DSM 27467</strain>
    </source>
</reference>
<keyword evidence="4" id="KW-1003">Cell membrane</keyword>
<evidence type="ECO:0000313" key="9">
    <source>
        <dbReference type="EMBL" id="QNN59663.1"/>
    </source>
</evidence>
<keyword evidence="6 8" id="KW-1133">Transmembrane helix</keyword>